<evidence type="ECO:0000256" key="4">
    <source>
        <dbReference type="ARBA" id="ARBA00023242"/>
    </source>
</evidence>
<dbReference type="GO" id="GO:0005634">
    <property type="term" value="C:nucleus"/>
    <property type="evidence" value="ECO:0007669"/>
    <property type="project" value="TreeGrafter"/>
</dbReference>
<dbReference type="AlphaFoldDB" id="A0AAV7EEJ6"/>
<accession>A0AAV7EEJ6</accession>
<keyword evidence="3" id="KW-0804">Transcription</keyword>
<evidence type="ECO:0000313" key="7">
    <source>
        <dbReference type="EMBL" id="KAG9446724.1"/>
    </source>
</evidence>
<evidence type="ECO:0000313" key="8">
    <source>
        <dbReference type="Proteomes" id="UP000825729"/>
    </source>
</evidence>
<dbReference type="GO" id="GO:0000976">
    <property type="term" value="F:transcription cis-regulatory region binding"/>
    <property type="evidence" value="ECO:0007669"/>
    <property type="project" value="TreeGrafter"/>
</dbReference>
<proteinExistence type="predicted"/>
<dbReference type="PANTHER" id="PTHR31079:SF2">
    <property type="entry name" value="NAC DOMAIN CONTAINING PROTEIN 44-RELATED"/>
    <property type="match status" value="1"/>
</dbReference>
<dbReference type="FunFam" id="2.170.150.80:FF:000009">
    <property type="entry name" value="NAC domain-containing protein 8"/>
    <property type="match status" value="1"/>
</dbReference>
<dbReference type="EMBL" id="JAINDJ010000005">
    <property type="protein sequence ID" value="KAG9446724.1"/>
    <property type="molecule type" value="Genomic_DNA"/>
</dbReference>
<feature type="domain" description="NAC" evidence="6">
    <location>
        <begin position="93"/>
        <end position="252"/>
    </location>
</feature>
<evidence type="ECO:0000256" key="2">
    <source>
        <dbReference type="ARBA" id="ARBA00023125"/>
    </source>
</evidence>
<evidence type="ECO:0000256" key="1">
    <source>
        <dbReference type="ARBA" id="ARBA00023015"/>
    </source>
</evidence>
<gene>
    <name evidence="7" type="ORF">H6P81_012852</name>
</gene>
<organism evidence="7 8">
    <name type="scientific">Aristolochia fimbriata</name>
    <name type="common">White veined hardy Dutchman's pipe vine</name>
    <dbReference type="NCBI Taxonomy" id="158543"/>
    <lineage>
        <taxon>Eukaryota</taxon>
        <taxon>Viridiplantae</taxon>
        <taxon>Streptophyta</taxon>
        <taxon>Embryophyta</taxon>
        <taxon>Tracheophyta</taxon>
        <taxon>Spermatophyta</taxon>
        <taxon>Magnoliopsida</taxon>
        <taxon>Magnoliidae</taxon>
        <taxon>Piperales</taxon>
        <taxon>Aristolochiaceae</taxon>
        <taxon>Aristolochia</taxon>
    </lineage>
</organism>
<name>A0AAV7EEJ6_ARIFI</name>
<dbReference type="InterPro" id="IPR044799">
    <property type="entry name" value="SOG1-like"/>
</dbReference>
<dbReference type="SUPFAM" id="SSF101941">
    <property type="entry name" value="NAC domain"/>
    <property type="match status" value="1"/>
</dbReference>
<keyword evidence="2" id="KW-0238">DNA-binding</keyword>
<dbReference type="GO" id="GO:0003700">
    <property type="term" value="F:DNA-binding transcription factor activity"/>
    <property type="evidence" value="ECO:0007669"/>
    <property type="project" value="InterPro"/>
</dbReference>
<dbReference type="PROSITE" id="PS51005">
    <property type="entry name" value="NAC"/>
    <property type="match status" value="1"/>
</dbReference>
<dbReference type="Gene3D" id="2.170.150.80">
    <property type="entry name" value="NAC domain"/>
    <property type="match status" value="1"/>
</dbReference>
<dbReference type="Proteomes" id="UP000825729">
    <property type="component" value="Unassembled WGS sequence"/>
</dbReference>
<keyword evidence="1" id="KW-0805">Transcription regulation</keyword>
<evidence type="ECO:0000256" key="3">
    <source>
        <dbReference type="ARBA" id="ARBA00023163"/>
    </source>
</evidence>
<keyword evidence="4" id="KW-0539">Nucleus</keyword>
<keyword evidence="8" id="KW-1185">Reference proteome</keyword>
<sequence length="472" mass="53628">MRWSSVWSWESGVGTWNECFCPPPLCSRLLAALSRMMARSWLINSRGIAGKVKNATCATRHQIREWSTDAHRECPNCHHLIDNSDVSNEWPGLPAGVKFDPSDIELLEHLEGKIGLRKPHMFIDEFIPTIEKEEGICYTHPKDLPGITEDGNSAHFFHRTSNAYATGHRKRRKIHGPHSSLGEEVRWHKTGVTKSVMQNGTQRGFKKIMVLYKSLKKGSKAEKTNWKLHQYHLGTEENEKEGEFVVSKIFCEQKQKQSTGDIDDDNVGNEEDENKGEILVSANSQQHHKQVIQPRGSNDLAHEESASETVRYSPKTPKTSTPHPPRQGSYHPNDDCDEEEHQVLLSQKEAEDIPGTLETQPGAVNLKDDCVESLWWAGKSEAVKGLVQKKSPDLLQCNEILDVYPLEEPEFNDIPYLSEFDVFRSDEQARDFNPVPGISDLDNIQLDSQPDFDLSDLHFCSQESISRWLDKI</sequence>
<dbReference type="PANTHER" id="PTHR31079">
    <property type="entry name" value="NAC DOMAIN-CONTAINING PROTEIN 73"/>
    <property type="match status" value="1"/>
</dbReference>
<feature type="region of interest" description="Disordered" evidence="5">
    <location>
        <begin position="281"/>
        <end position="336"/>
    </location>
</feature>
<evidence type="ECO:0000259" key="6">
    <source>
        <dbReference type="PROSITE" id="PS51005"/>
    </source>
</evidence>
<dbReference type="InterPro" id="IPR003441">
    <property type="entry name" value="NAC-dom"/>
</dbReference>
<evidence type="ECO:0000256" key="5">
    <source>
        <dbReference type="SAM" id="MobiDB-lite"/>
    </source>
</evidence>
<reference evidence="7 8" key="1">
    <citation type="submission" date="2021-07" db="EMBL/GenBank/DDBJ databases">
        <title>The Aristolochia fimbriata genome: insights into angiosperm evolution, floral development and chemical biosynthesis.</title>
        <authorList>
            <person name="Jiao Y."/>
        </authorList>
    </citation>
    <scope>NUCLEOTIDE SEQUENCE [LARGE SCALE GENOMIC DNA]</scope>
    <source>
        <strain evidence="7">IBCAS-2021</strain>
        <tissue evidence="7">Leaf</tissue>
    </source>
</reference>
<dbReference type="Pfam" id="PF02365">
    <property type="entry name" value="NAM"/>
    <property type="match status" value="1"/>
</dbReference>
<protein>
    <recommendedName>
        <fullName evidence="6">NAC domain-containing protein</fullName>
    </recommendedName>
</protein>
<comment type="caution">
    <text evidence="7">The sequence shown here is derived from an EMBL/GenBank/DDBJ whole genome shotgun (WGS) entry which is preliminary data.</text>
</comment>
<dbReference type="InterPro" id="IPR036093">
    <property type="entry name" value="NAC_dom_sf"/>
</dbReference>